<sequence length="221" mass="25508">MYPSKKNLNLNKIKNSFSQSGRFKVIDLAFFESISSMLKTLILVIRIHFPKVLMRITLFDTKVEILKVVDYGIVCGLIVNRTVKKINARLYPIGLGNGLFDAKHSLIMNILTFSIRCFDLYCTTFTNKLTVPLFVLFNNFQCVLITGSMINLRYFTQKYCYIFVFVNYKKTGQQPHVKTCLLIRSRFWKILGRLLSACTGFQILLSEFDGIKKHSATNKNN</sequence>
<evidence type="ECO:0000313" key="1">
    <source>
        <dbReference type="EMBL" id="RNA21172.1"/>
    </source>
</evidence>
<dbReference type="AlphaFoldDB" id="A0A3M7RC49"/>
<accession>A0A3M7RC49</accession>
<dbReference type="EMBL" id="REGN01003717">
    <property type="protein sequence ID" value="RNA21172.1"/>
    <property type="molecule type" value="Genomic_DNA"/>
</dbReference>
<protein>
    <submittedName>
        <fullName evidence="1">Uncharacterized protein</fullName>
    </submittedName>
</protein>
<gene>
    <name evidence="1" type="ORF">BpHYR1_011249</name>
</gene>
<proteinExistence type="predicted"/>
<dbReference type="Proteomes" id="UP000276133">
    <property type="component" value="Unassembled WGS sequence"/>
</dbReference>
<comment type="caution">
    <text evidence="1">The sequence shown here is derived from an EMBL/GenBank/DDBJ whole genome shotgun (WGS) entry which is preliminary data.</text>
</comment>
<name>A0A3M7RC49_BRAPC</name>
<evidence type="ECO:0000313" key="2">
    <source>
        <dbReference type="Proteomes" id="UP000276133"/>
    </source>
</evidence>
<keyword evidence="2" id="KW-1185">Reference proteome</keyword>
<reference evidence="1 2" key="1">
    <citation type="journal article" date="2018" name="Sci. Rep.">
        <title>Genomic signatures of local adaptation to the degree of environmental predictability in rotifers.</title>
        <authorList>
            <person name="Franch-Gras L."/>
            <person name="Hahn C."/>
            <person name="Garcia-Roger E.M."/>
            <person name="Carmona M.J."/>
            <person name="Serra M."/>
            <person name="Gomez A."/>
        </authorList>
    </citation>
    <scope>NUCLEOTIDE SEQUENCE [LARGE SCALE GENOMIC DNA]</scope>
    <source>
        <strain evidence="1">HYR1</strain>
    </source>
</reference>
<organism evidence="1 2">
    <name type="scientific">Brachionus plicatilis</name>
    <name type="common">Marine rotifer</name>
    <name type="synonym">Brachionus muelleri</name>
    <dbReference type="NCBI Taxonomy" id="10195"/>
    <lineage>
        <taxon>Eukaryota</taxon>
        <taxon>Metazoa</taxon>
        <taxon>Spiralia</taxon>
        <taxon>Gnathifera</taxon>
        <taxon>Rotifera</taxon>
        <taxon>Eurotatoria</taxon>
        <taxon>Monogononta</taxon>
        <taxon>Pseudotrocha</taxon>
        <taxon>Ploima</taxon>
        <taxon>Brachionidae</taxon>
        <taxon>Brachionus</taxon>
    </lineage>
</organism>